<dbReference type="SUPFAM" id="SSF144217">
    <property type="entry name" value="CSL zinc finger"/>
    <property type="match status" value="1"/>
</dbReference>
<dbReference type="PANTHER" id="PTHR45255">
    <property type="entry name" value="DNAJ HOMOLOG SUBFAMILY C MEMBER 24"/>
    <property type="match status" value="1"/>
</dbReference>
<organism evidence="8 9">
    <name type="scientific">Pocillopora meandrina</name>
    <dbReference type="NCBI Taxonomy" id="46732"/>
    <lineage>
        <taxon>Eukaryota</taxon>
        <taxon>Metazoa</taxon>
        <taxon>Cnidaria</taxon>
        <taxon>Anthozoa</taxon>
        <taxon>Hexacorallia</taxon>
        <taxon>Scleractinia</taxon>
        <taxon>Astrocoeniina</taxon>
        <taxon>Pocilloporidae</taxon>
        <taxon>Pocillopora</taxon>
    </lineage>
</organism>
<evidence type="ECO:0008006" key="10">
    <source>
        <dbReference type="Google" id="ProtNLM"/>
    </source>
</evidence>
<evidence type="ECO:0000256" key="5">
    <source>
        <dbReference type="SAM" id="MobiDB-lite"/>
    </source>
</evidence>
<dbReference type="PROSITE" id="PS50076">
    <property type="entry name" value="DNAJ_2"/>
    <property type="match status" value="1"/>
</dbReference>
<keyword evidence="3" id="KW-0862">Zinc</keyword>
<dbReference type="GO" id="GO:0001671">
    <property type="term" value="F:ATPase activator activity"/>
    <property type="evidence" value="ECO:0007669"/>
    <property type="project" value="TreeGrafter"/>
</dbReference>
<dbReference type="Pfam" id="PF05207">
    <property type="entry name" value="Zn_ribbon_CSL"/>
    <property type="match status" value="1"/>
</dbReference>
<accession>A0AAU9XGS1</accession>
<dbReference type="InterPro" id="IPR036671">
    <property type="entry name" value="DPH_MB_sf"/>
</dbReference>
<keyword evidence="9" id="KW-1185">Reference proteome</keyword>
<dbReference type="CDD" id="cd06257">
    <property type="entry name" value="DnaJ"/>
    <property type="match status" value="1"/>
</dbReference>
<evidence type="ECO:0000259" key="6">
    <source>
        <dbReference type="PROSITE" id="PS50076"/>
    </source>
</evidence>
<dbReference type="Pfam" id="PF00226">
    <property type="entry name" value="DnaJ"/>
    <property type="match status" value="1"/>
</dbReference>
<dbReference type="InterPro" id="IPR036869">
    <property type="entry name" value="J_dom_sf"/>
</dbReference>
<evidence type="ECO:0000256" key="3">
    <source>
        <dbReference type="ARBA" id="ARBA00022833"/>
    </source>
</evidence>
<dbReference type="PANTHER" id="PTHR45255:SF1">
    <property type="entry name" value="DNAJ HOMOLOG SUBFAMILY C MEMBER 24"/>
    <property type="match status" value="1"/>
</dbReference>
<protein>
    <recommendedName>
        <fullName evidence="10">Diphthamide biosynthesis protein 4</fullName>
    </recommendedName>
</protein>
<proteinExistence type="inferred from homology"/>
<comment type="similarity">
    <text evidence="1">Belongs to the DPH4 family.</text>
</comment>
<comment type="caution">
    <text evidence="8">The sequence shown here is derived from an EMBL/GenBank/DDBJ whole genome shotgun (WGS) entry which is preliminary data.</text>
</comment>
<dbReference type="AlphaFoldDB" id="A0AAU9XGS1"/>
<dbReference type="InterPro" id="IPR001623">
    <property type="entry name" value="DnaJ_domain"/>
</dbReference>
<keyword evidence="2" id="KW-0479">Metal-binding</keyword>
<feature type="region of interest" description="Disordered" evidence="5">
    <location>
        <begin position="1"/>
        <end position="22"/>
    </location>
</feature>
<evidence type="ECO:0000256" key="4">
    <source>
        <dbReference type="ARBA" id="ARBA00023004"/>
    </source>
</evidence>
<evidence type="ECO:0000313" key="9">
    <source>
        <dbReference type="Proteomes" id="UP001159428"/>
    </source>
</evidence>
<evidence type="ECO:0000259" key="7">
    <source>
        <dbReference type="PROSITE" id="PS51074"/>
    </source>
</evidence>
<evidence type="ECO:0000313" key="8">
    <source>
        <dbReference type="EMBL" id="CAH3145374.1"/>
    </source>
</evidence>
<dbReference type="GO" id="GO:0008198">
    <property type="term" value="F:ferrous iron binding"/>
    <property type="evidence" value="ECO:0007669"/>
    <property type="project" value="TreeGrafter"/>
</dbReference>
<evidence type="ECO:0000256" key="1">
    <source>
        <dbReference type="ARBA" id="ARBA00006169"/>
    </source>
</evidence>
<feature type="domain" description="J" evidence="6">
    <location>
        <begin position="8"/>
        <end position="79"/>
    </location>
</feature>
<dbReference type="Proteomes" id="UP001159428">
    <property type="component" value="Unassembled WGS sequence"/>
</dbReference>
<dbReference type="InterPro" id="IPR007872">
    <property type="entry name" value="DPH_MB_dom"/>
</dbReference>
<dbReference type="Gene3D" id="1.10.287.110">
    <property type="entry name" value="DnaJ domain"/>
    <property type="match status" value="1"/>
</dbReference>
<dbReference type="PROSITE" id="PS51074">
    <property type="entry name" value="DPH_MB"/>
    <property type="match status" value="1"/>
</dbReference>
<evidence type="ECO:0000256" key="2">
    <source>
        <dbReference type="ARBA" id="ARBA00022723"/>
    </source>
</evidence>
<dbReference type="SMART" id="SM00271">
    <property type="entry name" value="DnaJ"/>
    <property type="match status" value="1"/>
</dbReference>
<dbReference type="EMBL" id="CALNXJ010000040">
    <property type="protein sequence ID" value="CAH3145374.1"/>
    <property type="molecule type" value="Genomic_DNA"/>
</dbReference>
<sequence length="156" mass="17893">MNSTDLSNPYQELGVSENSSREEIKRAYQRLVLKVHPDKLDESLSQEDRDKAYKRFLAIDKAWKILNNQETRADCDRQLKEQGLSQDWPVSDEVDLDDMEYHEDTESYSSVCRCSGEYVISESDLENGHNIVCCSNCTLSIRVLYNALSDDASNGR</sequence>
<feature type="compositionally biased region" description="Polar residues" evidence="5">
    <location>
        <begin position="1"/>
        <end position="10"/>
    </location>
</feature>
<feature type="domain" description="DPH-type MB" evidence="7">
    <location>
        <begin position="90"/>
        <end position="146"/>
    </location>
</feature>
<dbReference type="Gene3D" id="3.10.660.10">
    <property type="entry name" value="DPH Zinc finger"/>
    <property type="match status" value="1"/>
</dbReference>
<dbReference type="PRINTS" id="PR00625">
    <property type="entry name" value="JDOMAIN"/>
</dbReference>
<gene>
    <name evidence="8" type="ORF">PMEA_00022547</name>
</gene>
<keyword evidence="4" id="KW-0408">Iron</keyword>
<name>A0AAU9XGS1_9CNID</name>
<reference evidence="8 9" key="1">
    <citation type="submission" date="2022-05" db="EMBL/GenBank/DDBJ databases">
        <authorList>
            <consortium name="Genoscope - CEA"/>
            <person name="William W."/>
        </authorList>
    </citation>
    <scope>NUCLEOTIDE SEQUENCE [LARGE SCALE GENOMIC DNA]</scope>
</reference>
<dbReference type="SUPFAM" id="SSF46565">
    <property type="entry name" value="Chaperone J-domain"/>
    <property type="match status" value="1"/>
</dbReference>